<reference evidence="2" key="1">
    <citation type="submission" date="2021-09" db="EMBL/GenBank/DDBJ databases">
        <authorList>
            <person name="Martin H S."/>
        </authorList>
    </citation>
    <scope>NUCLEOTIDE SEQUENCE</scope>
</reference>
<dbReference type="AlphaFoldDB" id="A0A8J2W806"/>
<dbReference type="Proteomes" id="UP000789524">
    <property type="component" value="Unassembled WGS sequence"/>
</dbReference>
<dbReference type="EMBL" id="CAKASE010000083">
    <property type="protein sequence ID" value="CAG9585445.1"/>
    <property type="molecule type" value="Genomic_DNA"/>
</dbReference>
<gene>
    <name evidence="2" type="ORF">DCHRY22_LOCUS15853</name>
</gene>
<dbReference type="OrthoDB" id="7484182at2759"/>
<name>A0A8J2W806_9NEOP</name>
<keyword evidence="3" id="KW-1185">Reference proteome</keyword>
<organism evidence="2 3">
    <name type="scientific">Danaus chrysippus</name>
    <name type="common">African queen</name>
    <dbReference type="NCBI Taxonomy" id="151541"/>
    <lineage>
        <taxon>Eukaryota</taxon>
        <taxon>Metazoa</taxon>
        <taxon>Ecdysozoa</taxon>
        <taxon>Arthropoda</taxon>
        <taxon>Hexapoda</taxon>
        <taxon>Insecta</taxon>
        <taxon>Pterygota</taxon>
        <taxon>Neoptera</taxon>
        <taxon>Endopterygota</taxon>
        <taxon>Lepidoptera</taxon>
        <taxon>Glossata</taxon>
        <taxon>Ditrysia</taxon>
        <taxon>Papilionoidea</taxon>
        <taxon>Nymphalidae</taxon>
        <taxon>Danainae</taxon>
        <taxon>Danaini</taxon>
        <taxon>Danaina</taxon>
        <taxon>Danaus</taxon>
        <taxon>Anosia</taxon>
    </lineage>
</organism>
<sequence length="94" mass="10170">MEYERVSGEVSSPSVGKRRAATTWPGHGTHLRIREGAPAGNRGVPGLLEYREVAARGAPAAPAPLTPAPLTPAHALWNLHPAFYARLNRELRLQ</sequence>
<protein>
    <submittedName>
        <fullName evidence="2">(African queen) hypothetical protein</fullName>
    </submittedName>
</protein>
<accession>A0A8J2W806</accession>
<proteinExistence type="predicted"/>
<comment type="caution">
    <text evidence="2">The sequence shown here is derived from an EMBL/GenBank/DDBJ whole genome shotgun (WGS) entry which is preliminary data.</text>
</comment>
<feature type="region of interest" description="Disordered" evidence="1">
    <location>
        <begin position="1"/>
        <end position="41"/>
    </location>
</feature>
<evidence type="ECO:0000313" key="3">
    <source>
        <dbReference type="Proteomes" id="UP000789524"/>
    </source>
</evidence>
<evidence type="ECO:0000313" key="2">
    <source>
        <dbReference type="EMBL" id="CAG9585445.1"/>
    </source>
</evidence>
<evidence type="ECO:0000256" key="1">
    <source>
        <dbReference type="SAM" id="MobiDB-lite"/>
    </source>
</evidence>